<dbReference type="AlphaFoldDB" id="A0A2G3PR83"/>
<dbReference type="Proteomes" id="UP000225108">
    <property type="component" value="Unassembled WGS sequence"/>
</dbReference>
<keyword evidence="1" id="KW-1133">Transmembrane helix</keyword>
<keyword evidence="1" id="KW-0812">Transmembrane</keyword>
<keyword evidence="1" id="KW-0472">Membrane</keyword>
<comment type="caution">
    <text evidence="2">The sequence shown here is derived from an EMBL/GenBank/DDBJ whole genome shotgun (WGS) entry which is preliminary data.</text>
</comment>
<proteinExistence type="predicted"/>
<feature type="transmembrane region" description="Helical" evidence="1">
    <location>
        <begin position="6"/>
        <end position="23"/>
    </location>
</feature>
<protein>
    <submittedName>
        <fullName evidence="2">Uncharacterized protein</fullName>
    </submittedName>
</protein>
<evidence type="ECO:0000313" key="3">
    <source>
        <dbReference type="Proteomes" id="UP000225108"/>
    </source>
</evidence>
<name>A0A2G3PR83_WILMA</name>
<gene>
    <name evidence="2" type="ORF">CSW57_03435</name>
</gene>
<sequence>MRNAWKWIGLAGVVGVAASGVLVRRDVRQRSAYTADDIRARLHQRYQEAESTAPDR</sequence>
<reference evidence="2 3" key="1">
    <citation type="submission" date="2017-10" db="EMBL/GenBank/DDBJ databases">
        <title>The draft genome sequence of Williamsia sp. BULT 1.1 isolated from the semi-arid grassland soils from South Africa.</title>
        <authorList>
            <person name="Kabwe M.H."/>
            <person name="Govender N."/>
            <person name="Mutseka Lunga P."/>
            <person name="Vikram S."/>
            <person name="Makhalanyane T.P."/>
        </authorList>
    </citation>
    <scope>NUCLEOTIDE SEQUENCE [LARGE SCALE GENOMIC DNA]</scope>
    <source>
        <strain evidence="2 3">BULT 1.1</strain>
    </source>
</reference>
<dbReference type="RefSeq" id="WP_099381444.1">
    <property type="nucleotide sequence ID" value="NZ_PEBD01000004.1"/>
</dbReference>
<accession>A0A2G3PR83</accession>
<evidence type="ECO:0000256" key="1">
    <source>
        <dbReference type="SAM" id="Phobius"/>
    </source>
</evidence>
<dbReference type="EMBL" id="PEBD01000004">
    <property type="protein sequence ID" value="PHV68305.1"/>
    <property type="molecule type" value="Genomic_DNA"/>
</dbReference>
<evidence type="ECO:0000313" key="2">
    <source>
        <dbReference type="EMBL" id="PHV68305.1"/>
    </source>
</evidence>
<organism evidence="2 3">
    <name type="scientific">Williamsia marianensis</name>
    <dbReference type="NCBI Taxonomy" id="85044"/>
    <lineage>
        <taxon>Bacteria</taxon>
        <taxon>Bacillati</taxon>
        <taxon>Actinomycetota</taxon>
        <taxon>Actinomycetes</taxon>
        <taxon>Mycobacteriales</taxon>
        <taxon>Nocardiaceae</taxon>
        <taxon>Williamsia</taxon>
    </lineage>
</organism>